<dbReference type="Proteomes" id="UP001148629">
    <property type="component" value="Unassembled WGS sequence"/>
</dbReference>
<sequence>MRSSLLIAAAALMAGLYLPFAMAQRQLFQGNSILIKPSITSLMPGDANFTAAHFYSYIAPEGYFSFGWWLSAMGDANYSRCAPDKPFDWYEYSSSGGCNTTTDICDVHALNYPSGPPLTAEIDTNYIAWVNNVGPQSIGNLAVSYFNQAHGTFAVGTRRYVSGPGLGTNEAQECLQAFKTLQGIEKKWELPLKFNLTNPCQTQP</sequence>
<organism evidence="1 2">
    <name type="scientific">Fusarium decemcellulare</name>
    <dbReference type="NCBI Taxonomy" id="57161"/>
    <lineage>
        <taxon>Eukaryota</taxon>
        <taxon>Fungi</taxon>
        <taxon>Dikarya</taxon>
        <taxon>Ascomycota</taxon>
        <taxon>Pezizomycotina</taxon>
        <taxon>Sordariomycetes</taxon>
        <taxon>Hypocreomycetidae</taxon>
        <taxon>Hypocreales</taxon>
        <taxon>Nectriaceae</taxon>
        <taxon>Fusarium</taxon>
        <taxon>Fusarium decemcellulare species complex</taxon>
    </lineage>
</organism>
<evidence type="ECO:0000313" key="2">
    <source>
        <dbReference type="Proteomes" id="UP001148629"/>
    </source>
</evidence>
<gene>
    <name evidence="1" type="ORF">NM208_g4597</name>
</gene>
<proteinExistence type="predicted"/>
<keyword evidence="2" id="KW-1185">Reference proteome</keyword>
<name>A0ACC1SK34_9HYPO</name>
<reference evidence="1" key="1">
    <citation type="submission" date="2022-08" db="EMBL/GenBank/DDBJ databases">
        <title>Genome Sequence of Fusarium decemcellulare.</title>
        <authorList>
            <person name="Buettner E."/>
        </authorList>
    </citation>
    <scope>NUCLEOTIDE SEQUENCE</scope>
    <source>
        <strain evidence="1">Babe19</strain>
    </source>
</reference>
<protein>
    <submittedName>
        <fullName evidence="1">Uncharacterized protein</fullName>
    </submittedName>
</protein>
<accession>A0ACC1SK34</accession>
<dbReference type="EMBL" id="JANRMS010000350">
    <property type="protein sequence ID" value="KAJ3541478.1"/>
    <property type="molecule type" value="Genomic_DNA"/>
</dbReference>
<comment type="caution">
    <text evidence="1">The sequence shown here is derived from an EMBL/GenBank/DDBJ whole genome shotgun (WGS) entry which is preliminary data.</text>
</comment>
<evidence type="ECO:0000313" key="1">
    <source>
        <dbReference type="EMBL" id="KAJ3541478.1"/>
    </source>
</evidence>